<name>A0A9D4LNE4_DREPO</name>
<comment type="caution">
    <text evidence="1">The sequence shown here is derived from an EMBL/GenBank/DDBJ whole genome shotgun (WGS) entry which is preliminary data.</text>
</comment>
<protein>
    <submittedName>
        <fullName evidence="1">Uncharacterized protein</fullName>
    </submittedName>
</protein>
<organism evidence="1 2">
    <name type="scientific">Dreissena polymorpha</name>
    <name type="common">Zebra mussel</name>
    <name type="synonym">Mytilus polymorpha</name>
    <dbReference type="NCBI Taxonomy" id="45954"/>
    <lineage>
        <taxon>Eukaryota</taxon>
        <taxon>Metazoa</taxon>
        <taxon>Spiralia</taxon>
        <taxon>Lophotrochozoa</taxon>
        <taxon>Mollusca</taxon>
        <taxon>Bivalvia</taxon>
        <taxon>Autobranchia</taxon>
        <taxon>Heteroconchia</taxon>
        <taxon>Euheterodonta</taxon>
        <taxon>Imparidentia</taxon>
        <taxon>Neoheterodontei</taxon>
        <taxon>Myida</taxon>
        <taxon>Dreissenoidea</taxon>
        <taxon>Dreissenidae</taxon>
        <taxon>Dreissena</taxon>
    </lineage>
</organism>
<sequence length="119" mass="13806">MMMMLSSYDNDDYDEGYDNDDETNEMRMYTRFFSPLCMTNFKVLWCCPKRRTIFGFDDRSWVYTNVGTTVPSVQTNAHNCNTLSDLIAFAIRVYRLIYCELGAARILYCLASDCMLSGS</sequence>
<reference evidence="1" key="1">
    <citation type="journal article" date="2019" name="bioRxiv">
        <title>The Genome of the Zebra Mussel, Dreissena polymorpha: A Resource for Invasive Species Research.</title>
        <authorList>
            <person name="McCartney M.A."/>
            <person name="Auch B."/>
            <person name="Kono T."/>
            <person name="Mallez S."/>
            <person name="Zhang Y."/>
            <person name="Obille A."/>
            <person name="Becker A."/>
            <person name="Abrahante J.E."/>
            <person name="Garbe J."/>
            <person name="Badalamenti J.P."/>
            <person name="Herman A."/>
            <person name="Mangelson H."/>
            <person name="Liachko I."/>
            <person name="Sullivan S."/>
            <person name="Sone E.D."/>
            <person name="Koren S."/>
            <person name="Silverstein K.A.T."/>
            <person name="Beckman K.B."/>
            <person name="Gohl D.M."/>
        </authorList>
    </citation>
    <scope>NUCLEOTIDE SEQUENCE</scope>
    <source>
        <strain evidence="1">Duluth1</strain>
        <tissue evidence="1">Whole animal</tissue>
    </source>
</reference>
<dbReference type="Proteomes" id="UP000828390">
    <property type="component" value="Unassembled WGS sequence"/>
</dbReference>
<proteinExistence type="predicted"/>
<gene>
    <name evidence="1" type="ORF">DPMN_023702</name>
</gene>
<reference evidence="1" key="2">
    <citation type="submission" date="2020-11" db="EMBL/GenBank/DDBJ databases">
        <authorList>
            <person name="McCartney M.A."/>
            <person name="Auch B."/>
            <person name="Kono T."/>
            <person name="Mallez S."/>
            <person name="Becker A."/>
            <person name="Gohl D.M."/>
            <person name="Silverstein K.A.T."/>
            <person name="Koren S."/>
            <person name="Bechman K.B."/>
            <person name="Herman A."/>
            <person name="Abrahante J.E."/>
            <person name="Garbe J."/>
        </authorList>
    </citation>
    <scope>NUCLEOTIDE SEQUENCE</scope>
    <source>
        <strain evidence="1">Duluth1</strain>
        <tissue evidence="1">Whole animal</tissue>
    </source>
</reference>
<dbReference type="EMBL" id="JAIWYP010000002">
    <property type="protein sequence ID" value="KAH3860778.1"/>
    <property type="molecule type" value="Genomic_DNA"/>
</dbReference>
<evidence type="ECO:0000313" key="2">
    <source>
        <dbReference type="Proteomes" id="UP000828390"/>
    </source>
</evidence>
<dbReference type="AlphaFoldDB" id="A0A9D4LNE4"/>
<keyword evidence="2" id="KW-1185">Reference proteome</keyword>
<evidence type="ECO:0000313" key="1">
    <source>
        <dbReference type="EMBL" id="KAH3860778.1"/>
    </source>
</evidence>
<accession>A0A9D4LNE4</accession>